<dbReference type="Proteomes" id="UP000307000">
    <property type="component" value="Chromosome"/>
</dbReference>
<dbReference type="InterPro" id="IPR014729">
    <property type="entry name" value="Rossmann-like_a/b/a_fold"/>
</dbReference>
<comment type="similarity">
    <text evidence="1">Belongs to the universal stress protein A family.</text>
</comment>
<dbReference type="PANTHER" id="PTHR46268">
    <property type="entry name" value="STRESS RESPONSE PROTEIN NHAX"/>
    <property type="match status" value="1"/>
</dbReference>
<dbReference type="PANTHER" id="PTHR46268:SF6">
    <property type="entry name" value="UNIVERSAL STRESS PROTEIN UP12"/>
    <property type="match status" value="1"/>
</dbReference>
<dbReference type="AlphaFoldDB" id="A0A5B7WYH9"/>
<evidence type="ECO:0000313" key="3">
    <source>
        <dbReference type="EMBL" id="QCY48465.1"/>
    </source>
</evidence>
<dbReference type="CDD" id="cd00293">
    <property type="entry name" value="USP-like"/>
    <property type="match status" value="1"/>
</dbReference>
<dbReference type="EMBL" id="CP034412">
    <property type="protein sequence ID" value="QCY48465.1"/>
    <property type="molecule type" value="Genomic_DNA"/>
</dbReference>
<feature type="domain" description="UspA" evidence="2">
    <location>
        <begin position="11"/>
        <end position="159"/>
    </location>
</feature>
<dbReference type="SUPFAM" id="SSF52402">
    <property type="entry name" value="Adenine nucleotide alpha hydrolases-like"/>
    <property type="match status" value="1"/>
</dbReference>
<protein>
    <submittedName>
        <fullName evidence="3">Alcohol dehydrogenase</fullName>
    </submittedName>
</protein>
<name>A0A5B7WYH9_9MICC</name>
<keyword evidence="4" id="KW-1185">Reference proteome</keyword>
<evidence type="ECO:0000313" key="4">
    <source>
        <dbReference type="Proteomes" id="UP000307000"/>
    </source>
</evidence>
<evidence type="ECO:0000259" key="2">
    <source>
        <dbReference type="Pfam" id="PF00582"/>
    </source>
</evidence>
<evidence type="ECO:0000256" key="1">
    <source>
        <dbReference type="ARBA" id="ARBA00008791"/>
    </source>
</evidence>
<sequence>MTQNPSPSTATLLVGVEPDQSPTVLNAVAPLAAQLQARVVCVHVHTGRFITQRLPENLAEASPAISGSAHPDEQEVPFPQGLRDHLAEVFDPLQVSWEAREVEGDPAKALAQLAEELDANMIVVGTRRKGWRNRMEQFIDGSIAVSLSHRQGRPVLVVPQVANESGRLPWEG</sequence>
<gene>
    <name evidence="3" type="ORF">GcLGCM259_2758</name>
</gene>
<organism evidence="3 4">
    <name type="scientific">Glutamicibacter creatinolyticus</name>
    <dbReference type="NCBI Taxonomy" id="162496"/>
    <lineage>
        <taxon>Bacteria</taxon>
        <taxon>Bacillati</taxon>
        <taxon>Actinomycetota</taxon>
        <taxon>Actinomycetes</taxon>
        <taxon>Micrococcales</taxon>
        <taxon>Micrococcaceae</taxon>
        <taxon>Glutamicibacter</taxon>
    </lineage>
</organism>
<dbReference type="InterPro" id="IPR006016">
    <property type="entry name" value="UspA"/>
</dbReference>
<accession>A0A5B7WYH9</accession>
<dbReference type="Gene3D" id="3.40.50.620">
    <property type="entry name" value="HUPs"/>
    <property type="match status" value="1"/>
</dbReference>
<reference evidence="3 4" key="1">
    <citation type="submission" date="2018-12" db="EMBL/GenBank/DDBJ databases">
        <title>Complete Genome Sequence of Glutamicibacter creatinolyticus strain LGCM259,isolated from an abscess of a 12-year-old mare in Italy.</title>
        <authorList>
            <person name="Santos R.G."/>
            <person name="Silva A.L."/>
            <person name="Seyffert N."/>
            <person name="Castro T.L.P."/>
            <person name="Attili A.R."/>
            <person name="Rifici C."/>
            <person name="Mazzullo G."/>
            <person name="Brenig B."/>
            <person name="Venanzi F."/>
            <person name="Azevedo V."/>
        </authorList>
    </citation>
    <scope>NUCLEOTIDE SEQUENCE [LARGE SCALE GENOMIC DNA]</scope>
    <source>
        <strain evidence="3 4">LGCM 259</strain>
    </source>
</reference>
<dbReference type="RefSeq" id="WP_054821724.1">
    <property type="nucleotide sequence ID" value="NZ_BAAAGL010000034.1"/>
</dbReference>
<proteinExistence type="inferred from homology"/>
<dbReference type="Pfam" id="PF00582">
    <property type="entry name" value="Usp"/>
    <property type="match status" value="1"/>
</dbReference>
<dbReference type="KEGG" id="gcr:GcLGCM259_2758"/>